<gene>
    <name evidence="2" type="ORF">B1991_10650</name>
</gene>
<proteinExistence type="predicted"/>
<accession>A0A4S3KE86</accession>
<dbReference type="AlphaFoldDB" id="A0A4S3KE86"/>
<keyword evidence="1" id="KW-1133">Transmembrane helix</keyword>
<comment type="caution">
    <text evidence="2">The sequence shown here is derived from an EMBL/GenBank/DDBJ whole genome shotgun (WGS) entry which is preliminary data.</text>
</comment>
<keyword evidence="1" id="KW-0472">Membrane</keyword>
<evidence type="ECO:0008006" key="4">
    <source>
        <dbReference type="Google" id="ProtNLM"/>
    </source>
</evidence>
<dbReference type="OrthoDB" id="5953088at2"/>
<keyword evidence="1" id="KW-0812">Transmembrane</keyword>
<evidence type="ECO:0000313" key="2">
    <source>
        <dbReference type="EMBL" id="THD06796.1"/>
    </source>
</evidence>
<dbReference type="Proteomes" id="UP000306317">
    <property type="component" value="Unassembled WGS sequence"/>
</dbReference>
<name>A0A4S3KE86_9GAMM</name>
<feature type="transmembrane region" description="Helical" evidence="1">
    <location>
        <begin position="12"/>
        <end position="36"/>
    </location>
</feature>
<dbReference type="EMBL" id="MWIO01000030">
    <property type="protein sequence ID" value="THD06796.1"/>
    <property type="molecule type" value="Genomic_DNA"/>
</dbReference>
<keyword evidence="3" id="KW-1185">Reference proteome</keyword>
<reference evidence="2 3" key="1">
    <citation type="submission" date="2017-02" db="EMBL/GenBank/DDBJ databases">
        <title>Whole genome sequencing of Rhodanobacter lindaniclasticus DSM 17932.</title>
        <authorList>
            <person name="Kumar S."/>
            <person name="Patil P."/>
            <person name="Patil P.B."/>
        </authorList>
    </citation>
    <scope>NUCLEOTIDE SEQUENCE [LARGE SCALE GENOMIC DNA]</scope>
    <source>
        <strain evidence="2 3">DSM 17932</strain>
    </source>
</reference>
<protein>
    <recommendedName>
        <fullName evidence="4">Transmembrane protein</fullName>
    </recommendedName>
</protein>
<dbReference type="RefSeq" id="WP_136258714.1">
    <property type="nucleotide sequence ID" value="NZ_MWIO01000030.1"/>
</dbReference>
<feature type="transmembrane region" description="Helical" evidence="1">
    <location>
        <begin position="94"/>
        <end position="115"/>
    </location>
</feature>
<evidence type="ECO:0000313" key="3">
    <source>
        <dbReference type="Proteomes" id="UP000306317"/>
    </source>
</evidence>
<evidence type="ECO:0000256" key="1">
    <source>
        <dbReference type="SAM" id="Phobius"/>
    </source>
</evidence>
<sequence length="125" mass="13297">MHYDQSWMGSGIIGGLQAGAISAAAGLLLFLALHWLGRRHGWSAARKIGWAFLLACVLTVSGDLWDMFYLNYANLQSIALLQAVLAGMHDPEHLGLRVLCELLGVALGIGAGWLLSGGAARHESS</sequence>
<organism evidence="2 3">
    <name type="scientific">Rhodanobacter lindaniclasticus</name>
    <dbReference type="NCBI Taxonomy" id="75310"/>
    <lineage>
        <taxon>Bacteria</taxon>
        <taxon>Pseudomonadati</taxon>
        <taxon>Pseudomonadota</taxon>
        <taxon>Gammaproteobacteria</taxon>
        <taxon>Lysobacterales</taxon>
        <taxon>Rhodanobacteraceae</taxon>
        <taxon>Rhodanobacter</taxon>
    </lineage>
</organism>
<feature type="transmembrane region" description="Helical" evidence="1">
    <location>
        <begin position="48"/>
        <end position="65"/>
    </location>
</feature>